<organism evidence="1">
    <name type="scientific">Eutreptiella gymnastica</name>
    <dbReference type="NCBI Taxonomy" id="73025"/>
    <lineage>
        <taxon>Eukaryota</taxon>
        <taxon>Discoba</taxon>
        <taxon>Euglenozoa</taxon>
        <taxon>Euglenida</taxon>
        <taxon>Spirocuta</taxon>
        <taxon>Euglenophyceae</taxon>
        <taxon>Eutreptiales</taxon>
        <taxon>Eutreptiaceae</taxon>
        <taxon>Eutreptiella</taxon>
    </lineage>
</organism>
<evidence type="ECO:0000313" key="1">
    <source>
        <dbReference type="EMBL" id="CAE0788971.1"/>
    </source>
</evidence>
<dbReference type="AlphaFoldDB" id="A0A7S4C775"/>
<reference evidence="1" key="1">
    <citation type="submission" date="2021-01" db="EMBL/GenBank/DDBJ databases">
        <authorList>
            <person name="Corre E."/>
            <person name="Pelletier E."/>
            <person name="Niang G."/>
            <person name="Scheremetjew M."/>
            <person name="Finn R."/>
            <person name="Kale V."/>
            <person name="Holt S."/>
            <person name="Cochrane G."/>
            <person name="Meng A."/>
            <person name="Brown T."/>
            <person name="Cohen L."/>
        </authorList>
    </citation>
    <scope>NUCLEOTIDE SEQUENCE</scope>
    <source>
        <strain evidence="1">CCMP1594</strain>
    </source>
</reference>
<dbReference type="SUPFAM" id="SSF50978">
    <property type="entry name" value="WD40 repeat-like"/>
    <property type="match status" value="1"/>
</dbReference>
<evidence type="ECO:0008006" key="2">
    <source>
        <dbReference type="Google" id="ProtNLM"/>
    </source>
</evidence>
<gene>
    <name evidence="1" type="ORF">EGYM00163_LOCUS84</name>
</gene>
<accession>A0A7S4C775</accession>
<dbReference type="InterPro" id="IPR015943">
    <property type="entry name" value="WD40/YVTN_repeat-like_dom_sf"/>
</dbReference>
<name>A0A7S4C775_9EUGL</name>
<proteinExistence type="predicted"/>
<dbReference type="InterPro" id="IPR036322">
    <property type="entry name" value="WD40_repeat_dom_sf"/>
</dbReference>
<protein>
    <recommendedName>
        <fullName evidence="2">Guanine nucleotide-binding protein subunit beta-like protein</fullName>
    </recommendedName>
</protein>
<sequence>MTVRTWAGDGTGLSAFRGARKPVTAVAVTATRLYVASADLSIREFDLASQEPTNVFIHNEPIVALAVCGARLFVASEGGLVRVANVNRAASADDVAMARV</sequence>
<dbReference type="EMBL" id="HBJA01000377">
    <property type="protein sequence ID" value="CAE0788971.1"/>
    <property type="molecule type" value="Transcribed_RNA"/>
</dbReference>
<dbReference type="Gene3D" id="2.130.10.10">
    <property type="entry name" value="YVTN repeat-like/Quinoprotein amine dehydrogenase"/>
    <property type="match status" value="1"/>
</dbReference>